<gene>
    <name evidence="1" type="ORF">AUK05_00660</name>
</gene>
<dbReference type="AlphaFoldDB" id="A0A1J5I3F6"/>
<evidence type="ECO:0000313" key="1">
    <source>
        <dbReference type="EMBL" id="OIP87687.1"/>
    </source>
</evidence>
<proteinExistence type="predicted"/>
<dbReference type="Proteomes" id="UP000182344">
    <property type="component" value="Unassembled WGS sequence"/>
</dbReference>
<name>A0A1J5I3F6_9BACT</name>
<organism evidence="1 2">
    <name type="scientific">Candidatus Shapirobacteria bacterium CG2_30_35_20</name>
    <dbReference type="NCBI Taxonomy" id="1805376"/>
    <lineage>
        <taxon>Bacteria</taxon>
        <taxon>Candidatus Shapironibacteriota</taxon>
    </lineage>
</organism>
<dbReference type="EMBL" id="MNZO01000010">
    <property type="protein sequence ID" value="OIP87687.1"/>
    <property type="molecule type" value="Genomic_DNA"/>
</dbReference>
<sequence length="99" mass="11107">MAPLKACSGIFLGRMIQFNMLEEVNAETVKQINGLVWVLSIGQRRSHGAVVDLTVGQRERRVEALRQQLAALGDLELDRVDRQVAEVFVPRLNCVGKYD</sequence>
<dbReference type="STRING" id="1805376.AUK05_00660"/>
<protein>
    <submittedName>
        <fullName evidence="1">Uncharacterized protein</fullName>
    </submittedName>
</protein>
<accession>A0A1J5I3F6</accession>
<comment type="caution">
    <text evidence="1">The sequence shown here is derived from an EMBL/GenBank/DDBJ whole genome shotgun (WGS) entry which is preliminary data.</text>
</comment>
<evidence type="ECO:0000313" key="2">
    <source>
        <dbReference type="Proteomes" id="UP000182344"/>
    </source>
</evidence>
<reference evidence="1 2" key="1">
    <citation type="journal article" date="2016" name="Environ. Microbiol.">
        <title>Genomic resolution of a cold subsurface aquifer community provides metabolic insights for novel microbes adapted to high CO concentrations.</title>
        <authorList>
            <person name="Probst A.J."/>
            <person name="Castelle C.J."/>
            <person name="Singh A."/>
            <person name="Brown C.T."/>
            <person name="Anantharaman K."/>
            <person name="Sharon I."/>
            <person name="Hug L.A."/>
            <person name="Burstein D."/>
            <person name="Emerson J.B."/>
            <person name="Thomas B.C."/>
            <person name="Banfield J.F."/>
        </authorList>
    </citation>
    <scope>NUCLEOTIDE SEQUENCE [LARGE SCALE GENOMIC DNA]</scope>
    <source>
        <strain evidence="1">CG2_30_35_20</strain>
    </source>
</reference>